<dbReference type="EMBL" id="VOAJ01004632">
    <property type="protein sequence ID" value="KAF0876921.1"/>
    <property type="molecule type" value="Genomic_DNA"/>
</dbReference>
<dbReference type="GO" id="GO:0007286">
    <property type="term" value="P:spermatid development"/>
    <property type="evidence" value="ECO:0007669"/>
    <property type="project" value="TreeGrafter"/>
</dbReference>
<dbReference type="PANTHER" id="PTHR19368">
    <property type="entry name" value="XLR/SCP3/FAM9"/>
    <property type="match status" value="1"/>
</dbReference>
<dbReference type="GO" id="GO:0000795">
    <property type="term" value="C:synaptonemal complex"/>
    <property type="evidence" value="ECO:0007669"/>
    <property type="project" value="TreeGrafter"/>
</dbReference>
<gene>
    <name evidence="3" type="primary">Sycp3_1</name>
    <name evidence="3" type="ORF">FOF47_R06623</name>
</gene>
<comment type="caution">
    <text evidence="3">The sequence shown here is derived from an EMBL/GenBank/DDBJ whole genome shotgun (WGS) entry which is preliminary data.</text>
</comment>
<accession>A0A6G1AMQ1</accession>
<evidence type="ECO:0000313" key="4">
    <source>
        <dbReference type="Proteomes" id="UP000475037"/>
    </source>
</evidence>
<protein>
    <submittedName>
        <fullName evidence="3">SYCP3 protein</fullName>
    </submittedName>
</protein>
<dbReference type="PANTHER" id="PTHR19368:SF18">
    <property type="entry name" value="XLR_SYCP3_FAM9 DOMAIN-CONTAINING PROTEIN"/>
    <property type="match status" value="1"/>
</dbReference>
<feature type="non-terminal residue" evidence="3">
    <location>
        <position position="1"/>
    </location>
</feature>
<name>A0A6G1AMQ1_CROCR</name>
<evidence type="ECO:0000313" key="3">
    <source>
        <dbReference type="EMBL" id="KAF0876921.1"/>
    </source>
</evidence>
<keyword evidence="4" id="KW-1185">Reference proteome</keyword>
<proteinExistence type="inferred from homology"/>
<dbReference type="InterPro" id="IPR051443">
    <property type="entry name" value="XLR/SYCP3"/>
</dbReference>
<comment type="similarity">
    <text evidence="1">Belongs to the XLR/SYCP3 family.</text>
</comment>
<feature type="non-terminal residue" evidence="3">
    <location>
        <position position="84"/>
    </location>
</feature>
<evidence type="ECO:0000256" key="1">
    <source>
        <dbReference type="ARBA" id="ARBA00010283"/>
    </source>
</evidence>
<dbReference type="GO" id="GO:0051321">
    <property type="term" value="P:meiotic cell cycle"/>
    <property type="evidence" value="ECO:0007669"/>
    <property type="project" value="TreeGrafter"/>
</dbReference>
<dbReference type="InterPro" id="IPR006888">
    <property type="entry name" value="XLR/SYCP3/FAM9_dom"/>
</dbReference>
<evidence type="ECO:0000259" key="2">
    <source>
        <dbReference type="Pfam" id="PF04803"/>
    </source>
</evidence>
<dbReference type="AlphaFoldDB" id="A0A6G1AMQ1"/>
<reference evidence="3 4" key="1">
    <citation type="submission" date="2019-11" db="EMBL/GenBank/DDBJ databases">
        <authorList>
            <person name="Yang C."/>
            <person name="Li F."/>
        </authorList>
    </citation>
    <scope>NUCLEOTIDE SEQUENCE [LARGE SCALE GENOMIC DNA]</scope>
    <source>
        <strain evidence="3">KB4526</strain>
        <tissue evidence="3">Muscle</tissue>
    </source>
</reference>
<organism evidence="3 4">
    <name type="scientific">Crocuta crocuta</name>
    <name type="common">Spotted hyena</name>
    <dbReference type="NCBI Taxonomy" id="9678"/>
    <lineage>
        <taxon>Eukaryota</taxon>
        <taxon>Metazoa</taxon>
        <taxon>Chordata</taxon>
        <taxon>Craniata</taxon>
        <taxon>Vertebrata</taxon>
        <taxon>Euteleostomi</taxon>
        <taxon>Mammalia</taxon>
        <taxon>Eutheria</taxon>
        <taxon>Laurasiatheria</taxon>
        <taxon>Carnivora</taxon>
        <taxon>Feliformia</taxon>
        <taxon>Hyaenidae</taxon>
        <taxon>Crocuta</taxon>
    </lineage>
</organism>
<dbReference type="Pfam" id="PF04803">
    <property type="entry name" value="Cor1"/>
    <property type="match status" value="1"/>
</dbReference>
<feature type="domain" description="XLR/SYCP3/FAM9" evidence="2">
    <location>
        <begin position="4"/>
        <end position="71"/>
    </location>
</feature>
<dbReference type="Proteomes" id="UP000475037">
    <property type="component" value="Unassembled WGS sequence"/>
</dbReference>
<sequence>IKQALLTKRKKFEMDTKASIKTTSETIEHIWKTQQEQRQNLHLKYSQQFLTLFREWNIDMRKAQEQEEKLAVGISLGFNIDLFI</sequence>